<feature type="domain" description="Solute-binding protein family 3/N-terminal" evidence="5">
    <location>
        <begin position="36"/>
        <end position="257"/>
    </location>
</feature>
<dbReference type="OrthoDB" id="9811552at2"/>
<sequence length="257" mass="28019">MKKQWILLSALLVLIAGFLAACGSSEEAGGDNDKKTLVMGTSADYPPFEYIDTAQGEEIIGIDADIAKAVTEKLGYNLEIKDMDFGGLIQALNSEQVDFVASAMSATDERKENVDFTEIYYTSKHMIISKEGSGIETAEDLEGKTVGVQLGSIQETKANDLAEGIDMKVESRNRIPEIIQEIKAGRFEAAIIEDTVAQGFLEKEKDLAGVTIEDADGGYAIALPKGSELTEEFNKALQEMIDNGEIEDIITKWFSEQ</sequence>
<dbReference type="Proteomes" id="UP000215137">
    <property type="component" value="Chromosome"/>
</dbReference>
<keyword evidence="2" id="KW-0564">Palmitate</keyword>
<dbReference type="PROSITE" id="PS51257">
    <property type="entry name" value="PROKAR_LIPOPROTEIN"/>
    <property type="match status" value="1"/>
</dbReference>
<evidence type="ECO:0000313" key="8">
    <source>
        <dbReference type="Proteomes" id="UP000215137"/>
    </source>
</evidence>
<dbReference type="AlphaFoldDB" id="A0A248TLX6"/>
<gene>
    <name evidence="7" type="ORF">CKF48_18360</name>
</gene>
<name>A0A248TLX6_9BACI</name>
<dbReference type="PANTHER" id="PTHR35936">
    <property type="entry name" value="MEMBRANE-BOUND LYTIC MUREIN TRANSGLYCOSYLASE F"/>
    <property type="match status" value="1"/>
</dbReference>
<evidence type="ECO:0000259" key="6">
    <source>
        <dbReference type="SMART" id="SM00079"/>
    </source>
</evidence>
<dbReference type="Pfam" id="PF00497">
    <property type="entry name" value="SBP_bac_3"/>
    <property type="match status" value="1"/>
</dbReference>
<dbReference type="KEGG" id="bko:CKF48_18360"/>
<keyword evidence="8" id="KW-1185">Reference proteome</keyword>
<feature type="chain" id="PRO_5039201765" evidence="4">
    <location>
        <begin position="21"/>
        <end position="257"/>
    </location>
</feature>
<dbReference type="PANTHER" id="PTHR35936:SF17">
    <property type="entry name" value="ARGININE-BINDING EXTRACELLULAR PROTEIN ARTP"/>
    <property type="match status" value="1"/>
</dbReference>
<accession>A0A248TLX6</accession>
<dbReference type="RefSeq" id="WP_095372654.1">
    <property type="nucleotide sequence ID" value="NZ_CP022983.1"/>
</dbReference>
<keyword evidence="3" id="KW-0449">Lipoprotein</keyword>
<evidence type="ECO:0000256" key="1">
    <source>
        <dbReference type="ARBA" id="ARBA00022729"/>
    </source>
</evidence>
<dbReference type="SMART" id="SM00062">
    <property type="entry name" value="PBPb"/>
    <property type="match status" value="1"/>
</dbReference>
<dbReference type="InterPro" id="IPR001638">
    <property type="entry name" value="Solute-binding_3/MltF_N"/>
</dbReference>
<dbReference type="GO" id="GO:0015276">
    <property type="term" value="F:ligand-gated monoatomic ion channel activity"/>
    <property type="evidence" value="ECO:0007669"/>
    <property type="project" value="InterPro"/>
</dbReference>
<organism evidence="7 8">
    <name type="scientific">Cytobacillus kochii</name>
    <dbReference type="NCBI Taxonomy" id="859143"/>
    <lineage>
        <taxon>Bacteria</taxon>
        <taxon>Bacillati</taxon>
        <taxon>Bacillota</taxon>
        <taxon>Bacilli</taxon>
        <taxon>Bacillales</taxon>
        <taxon>Bacillaceae</taxon>
        <taxon>Cytobacillus</taxon>
    </lineage>
</organism>
<evidence type="ECO:0000259" key="5">
    <source>
        <dbReference type="SMART" id="SM00062"/>
    </source>
</evidence>
<protein>
    <submittedName>
        <fullName evidence="7">ABC transporter substrate-binding protein</fullName>
    </submittedName>
</protein>
<reference evidence="7 8" key="1">
    <citation type="submission" date="2017-08" db="EMBL/GenBank/DDBJ databases">
        <title>Complete Genome Sequence of Bacillus kochii Oregon-R-modENCODE STRAIN BDGP4, isolated from Drosophila melanogaster gut.</title>
        <authorList>
            <person name="Wan K.H."/>
            <person name="Yu C."/>
            <person name="Park S."/>
            <person name="Hammonds A.S."/>
            <person name="Booth B.W."/>
            <person name="Celniker S.E."/>
        </authorList>
    </citation>
    <scope>NUCLEOTIDE SEQUENCE [LARGE SCALE GENOMIC DNA]</scope>
    <source>
        <strain evidence="7 8">BDGP4</strain>
    </source>
</reference>
<keyword evidence="1 4" id="KW-0732">Signal</keyword>
<feature type="signal peptide" evidence="4">
    <location>
        <begin position="1"/>
        <end position="20"/>
    </location>
</feature>
<evidence type="ECO:0000256" key="4">
    <source>
        <dbReference type="SAM" id="SignalP"/>
    </source>
</evidence>
<dbReference type="SUPFAM" id="SSF53850">
    <property type="entry name" value="Periplasmic binding protein-like II"/>
    <property type="match status" value="1"/>
</dbReference>
<dbReference type="GO" id="GO:0016020">
    <property type="term" value="C:membrane"/>
    <property type="evidence" value="ECO:0007669"/>
    <property type="project" value="InterPro"/>
</dbReference>
<dbReference type="Gene3D" id="3.40.190.10">
    <property type="entry name" value="Periplasmic binding protein-like II"/>
    <property type="match status" value="2"/>
</dbReference>
<feature type="domain" description="Ionotropic glutamate receptor C-terminal" evidence="6">
    <location>
        <begin position="36"/>
        <end position="256"/>
    </location>
</feature>
<evidence type="ECO:0000313" key="7">
    <source>
        <dbReference type="EMBL" id="ASV69090.1"/>
    </source>
</evidence>
<dbReference type="SMART" id="SM00079">
    <property type="entry name" value="PBPe"/>
    <property type="match status" value="1"/>
</dbReference>
<dbReference type="InterPro" id="IPR001320">
    <property type="entry name" value="Iontro_rcpt_C"/>
</dbReference>
<evidence type="ECO:0000256" key="2">
    <source>
        <dbReference type="ARBA" id="ARBA00023139"/>
    </source>
</evidence>
<dbReference type="EMBL" id="CP022983">
    <property type="protein sequence ID" value="ASV69090.1"/>
    <property type="molecule type" value="Genomic_DNA"/>
</dbReference>
<proteinExistence type="predicted"/>
<evidence type="ECO:0000256" key="3">
    <source>
        <dbReference type="ARBA" id="ARBA00023288"/>
    </source>
</evidence>